<reference evidence="4" key="1">
    <citation type="thesis" date="2021" institute="BYU ScholarsArchive" country="Provo, UT, USA">
        <title>Applications of and Algorithms for Genome Assembly and Genomic Analyses with an Emphasis on Marine Teleosts.</title>
        <authorList>
            <person name="Pickett B.D."/>
        </authorList>
    </citation>
    <scope>NUCLEOTIDE SEQUENCE</scope>
    <source>
        <strain evidence="4">HI-2016</strain>
    </source>
</reference>
<dbReference type="PROSITE" id="PS50004">
    <property type="entry name" value="C2"/>
    <property type="match status" value="2"/>
</dbReference>
<dbReference type="PANTHER" id="PTHR46129">
    <property type="entry name" value="SYNAPTOTAGMIN 14, ISOFORM D"/>
    <property type="match status" value="1"/>
</dbReference>
<dbReference type="PANTHER" id="PTHR46129:SF1">
    <property type="entry name" value="SYNAPTOTAGMIN XIVB ISOFORM X1"/>
    <property type="match status" value="1"/>
</dbReference>
<dbReference type="CDD" id="cd08408">
    <property type="entry name" value="C2B_Synaptotagmin-14_16"/>
    <property type="match status" value="1"/>
</dbReference>
<feature type="compositionally biased region" description="Basic and acidic residues" evidence="2">
    <location>
        <begin position="157"/>
        <end position="191"/>
    </location>
</feature>
<evidence type="ECO:0000256" key="2">
    <source>
        <dbReference type="SAM" id="MobiDB-lite"/>
    </source>
</evidence>
<dbReference type="SUPFAM" id="SSF49562">
    <property type="entry name" value="C2 domain (Calcium/lipid-binding domain, CaLB)"/>
    <property type="match status" value="2"/>
</dbReference>
<dbReference type="InterPro" id="IPR043541">
    <property type="entry name" value="SYT14/14L/16"/>
</dbReference>
<proteinExistence type="inferred from homology"/>
<dbReference type="GO" id="GO:0005543">
    <property type="term" value="F:phospholipid binding"/>
    <property type="evidence" value="ECO:0007669"/>
    <property type="project" value="TreeGrafter"/>
</dbReference>
<feature type="compositionally biased region" description="Basic and acidic residues" evidence="2">
    <location>
        <begin position="215"/>
        <end position="226"/>
    </location>
</feature>
<comment type="similarity">
    <text evidence="1">Belongs to the synaptotagmin family.</text>
</comment>
<feature type="compositionally biased region" description="Polar residues" evidence="2">
    <location>
        <begin position="71"/>
        <end position="86"/>
    </location>
</feature>
<dbReference type="InterPro" id="IPR000008">
    <property type="entry name" value="C2_dom"/>
</dbReference>
<feature type="compositionally biased region" description="Basic and acidic residues" evidence="2">
    <location>
        <begin position="111"/>
        <end position="139"/>
    </location>
</feature>
<dbReference type="Proteomes" id="UP000824540">
    <property type="component" value="Unassembled WGS sequence"/>
</dbReference>
<protein>
    <recommendedName>
        <fullName evidence="3">C2 domain-containing protein</fullName>
    </recommendedName>
</protein>
<keyword evidence="5" id="KW-1185">Reference proteome</keyword>
<dbReference type="CDD" id="cd08389">
    <property type="entry name" value="C2A_Synaptotagmin-14_16"/>
    <property type="match status" value="1"/>
</dbReference>
<feature type="compositionally biased region" description="Polar residues" evidence="2">
    <location>
        <begin position="144"/>
        <end position="155"/>
    </location>
</feature>
<feature type="domain" description="C2" evidence="3">
    <location>
        <begin position="454"/>
        <end position="574"/>
    </location>
</feature>
<feature type="compositionally biased region" description="Basic and acidic residues" evidence="2">
    <location>
        <begin position="242"/>
        <end position="312"/>
    </location>
</feature>
<name>A0A8T2PCG3_9TELE</name>
<dbReference type="Gene3D" id="2.60.40.150">
    <property type="entry name" value="C2 domain"/>
    <property type="match status" value="2"/>
</dbReference>
<dbReference type="Pfam" id="PF00168">
    <property type="entry name" value="C2"/>
    <property type="match status" value="2"/>
</dbReference>
<evidence type="ECO:0000313" key="5">
    <source>
        <dbReference type="Proteomes" id="UP000824540"/>
    </source>
</evidence>
<organism evidence="4 5">
    <name type="scientific">Albula glossodonta</name>
    <name type="common">roundjaw bonefish</name>
    <dbReference type="NCBI Taxonomy" id="121402"/>
    <lineage>
        <taxon>Eukaryota</taxon>
        <taxon>Metazoa</taxon>
        <taxon>Chordata</taxon>
        <taxon>Craniata</taxon>
        <taxon>Vertebrata</taxon>
        <taxon>Euteleostomi</taxon>
        <taxon>Actinopterygii</taxon>
        <taxon>Neopterygii</taxon>
        <taxon>Teleostei</taxon>
        <taxon>Albuliformes</taxon>
        <taxon>Albulidae</taxon>
        <taxon>Albula</taxon>
    </lineage>
</organism>
<dbReference type="EMBL" id="JAFBMS010000013">
    <property type="protein sequence ID" value="KAG9347322.1"/>
    <property type="molecule type" value="Genomic_DNA"/>
</dbReference>
<evidence type="ECO:0000256" key="1">
    <source>
        <dbReference type="ARBA" id="ARBA00006996"/>
    </source>
</evidence>
<dbReference type="InterPro" id="IPR035892">
    <property type="entry name" value="C2_domain_sf"/>
</dbReference>
<dbReference type="FunFam" id="2.60.40.150:FF:000062">
    <property type="entry name" value="synaptotagmin-14 isoform X1"/>
    <property type="match status" value="1"/>
</dbReference>
<dbReference type="SMART" id="SM00239">
    <property type="entry name" value="C2"/>
    <property type="match status" value="2"/>
</dbReference>
<feature type="region of interest" description="Disordered" evidence="2">
    <location>
        <begin position="54"/>
        <end position="425"/>
    </location>
</feature>
<dbReference type="OrthoDB" id="5978493at2759"/>
<feature type="compositionally biased region" description="Basic and acidic residues" evidence="2">
    <location>
        <begin position="400"/>
        <end position="416"/>
    </location>
</feature>
<comment type="caution">
    <text evidence="4">The sequence shown here is derived from an EMBL/GenBank/DDBJ whole genome shotgun (WGS) entry which is preliminary data.</text>
</comment>
<evidence type="ECO:0000259" key="3">
    <source>
        <dbReference type="PROSITE" id="PS50004"/>
    </source>
</evidence>
<feature type="compositionally biased region" description="Basic and acidic residues" evidence="2">
    <location>
        <begin position="358"/>
        <end position="373"/>
    </location>
</feature>
<feature type="domain" description="C2" evidence="3">
    <location>
        <begin position="580"/>
        <end position="715"/>
    </location>
</feature>
<accession>A0A8T2PCG3</accession>
<dbReference type="AlphaFoldDB" id="A0A8T2PCG3"/>
<sequence>MAFFKSFQQSLPSVSSILDSVSTAVDDLASAVGDVTYTVSDQLAEQVTTLMSKVGTEEEEKDGGAKEATGQVNQEHASERQSSLNRCQGPEAYTKDCSTRSTRSADTPAASDHHLSPAEGGRGEGQRNRATRKVEEGRAKVNARSDSLAEQSRSRSSPKDKSAKHRDDSDKDATSPLDNREAGGRSRKSQEEADTSPPDGVTRRGKQVPNGEATNEVRQRESDRESLPPNSKSGQGKTRHLTKQDGEERGEEERSPRKVTVDAKRTNDEEKAGLCEESPKSAKEEKGNTNQDRKRQKDSSGKDSRKPGDGSKRERKKQKAGEDGDYWESSSESESEKRKKQVESVCPNCIQRMSRSPQLEEQRPPPYQDEHGSPRMTRMCGRHEPSRRGAVTTSRSHAKHPSDGSDDHETKSHNKEQEEDVPSDSTAVLGQEDMSAQGSALLLSQGYEPEPLAKYGTLDVAFDYDSGEQRLAVTVTAATDIPALRRTGNVSWQVHLVLLPTKQQRAKTGVQKGPCPVFTETFKFSCVESETIGSYAVRFRLYSVRRMRKERVMGEKGCGSLRSVSCSEGASSYRSAEQNSKPEILLGLLYSSTTGRLSVEVIKGSHLRNIPQDKPPNTYVKLSMMNSVGQEMSKCKTSTCRGQPDPTYKETFVFQVALFQLSEVTLLLSVYSRRGVKRRDRVGWVSLGLNSSGEVETSHWTQMREAEGQQVCRWHTLLES</sequence>
<evidence type="ECO:0000313" key="4">
    <source>
        <dbReference type="EMBL" id="KAG9347322.1"/>
    </source>
</evidence>
<gene>
    <name evidence="4" type="ORF">JZ751_004889</name>
</gene>